<evidence type="ECO:0000256" key="1">
    <source>
        <dbReference type="ARBA" id="ARBA00022428"/>
    </source>
</evidence>
<organism evidence="6 7">
    <name type="scientific">Luteitalea pratensis</name>
    <dbReference type="NCBI Taxonomy" id="1855912"/>
    <lineage>
        <taxon>Bacteria</taxon>
        <taxon>Pseudomonadati</taxon>
        <taxon>Acidobacteriota</taxon>
        <taxon>Vicinamibacteria</taxon>
        <taxon>Vicinamibacterales</taxon>
        <taxon>Vicinamibacteraceae</taxon>
        <taxon>Luteitalea</taxon>
    </lineage>
</organism>
<sequence>MTAMDPGVPTYGGLSPDTGKAPAKIAGMFDAIAGRYDLLNHLLSGGQDLYWRWRAVRRLRLTGTERVLDLCTGTCDVARTMVRRRLARRVLGIDFSAEMLKVGQRKLRGEGRAGVIPLVRGDAMRLPAASGSMDAVTIAFGIRNVQDASVALAEVARVLKPGGRLAILEFSTPQQPAVRAAYLWYFRNVLPRLGGLVSRHGEAYAYLPASVESFTPPAQFVAQLEAAGLTQCEAVPLTFGVVYLYVARRAA</sequence>
<gene>
    <name evidence="6" type="primary">ubiE_7</name>
    <name evidence="5" type="synonym">menG</name>
    <name evidence="6" type="ORF">LuPra_04436</name>
</gene>
<dbReference type="GO" id="GO:0032259">
    <property type="term" value="P:methylation"/>
    <property type="evidence" value="ECO:0007669"/>
    <property type="project" value="UniProtKB-KW"/>
</dbReference>
<comment type="pathway">
    <text evidence="5">Quinol/quinone metabolism; menaquinone biosynthesis; menaquinol from 1,4-dihydroxy-2-naphthoate: step 2/2.</text>
</comment>
<comment type="catalytic activity">
    <reaction evidence="5">
        <text>a 2-demethylmenaquinol + S-adenosyl-L-methionine = a menaquinol + S-adenosyl-L-homocysteine + H(+)</text>
        <dbReference type="Rhea" id="RHEA:42640"/>
        <dbReference type="Rhea" id="RHEA-COMP:9539"/>
        <dbReference type="Rhea" id="RHEA-COMP:9563"/>
        <dbReference type="ChEBI" id="CHEBI:15378"/>
        <dbReference type="ChEBI" id="CHEBI:18151"/>
        <dbReference type="ChEBI" id="CHEBI:55437"/>
        <dbReference type="ChEBI" id="CHEBI:57856"/>
        <dbReference type="ChEBI" id="CHEBI:59789"/>
        <dbReference type="EC" id="2.1.1.163"/>
    </reaction>
</comment>
<dbReference type="NCBIfam" id="TIGR01934">
    <property type="entry name" value="MenG_MenH_UbiE"/>
    <property type="match status" value="1"/>
</dbReference>
<dbReference type="SUPFAM" id="SSF53335">
    <property type="entry name" value="S-adenosyl-L-methionine-dependent methyltransferases"/>
    <property type="match status" value="1"/>
</dbReference>
<dbReference type="KEGG" id="abac:LuPra_04436"/>
<dbReference type="GO" id="GO:0043770">
    <property type="term" value="F:demethylmenaquinone methyltransferase activity"/>
    <property type="evidence" value="ECO:0007669"/>
    <property type="project" value="UniProtKB-UniRule"/>
</dbReference>
<dbReference type="NCBIfam" id="NF001244">
    <property type="entry name" value="PRK00216.1-5"/>
    <property type="match status" value="1"/>
</dbReference>
<comment type="function">
    <text evidence="5">Methyltransferase required for the conversion of demethylmenaquinol (DMKH2) to menaquinol (MKH2).</text>
</comment>
<dbReference type="PANTHER" id="PTHR43591:SF24">
    <property type="entry name" value="2-METHOXY-6-POLYPRENYL-1,4-BENZOQUINOL METHYLASE, MITOCHONDRIAL"/>
    <property type="match status" value="1"/>
</dbReference>
<evidence type="ECO:0000313" key="6">
    <source>
        <dbReference type="EMBL" id="AMY11189.1"/>
    </source>
</evidence>
<name>A0A143PTP5_LUTPR</name>
<dbReference type="PROSITE" id="PS51608">
    <property type="entry name" value="SAM_MT_UBIE"/>
    <property type="match status" value="1"/>
</dbReference>
<evidence type="ECO:0000313" key="7">
    <source>
        <dbReference type="Proteomes" id="UP000076079"/>
    </source>
</evidence>
<comment type="caution">
    <text evidence="5">Lacks conserved residue(s) required for the propagation of feature annotation.</text>
</comment>
<comment type="similarity">
    <text evidence="5">Belongs to the class I-like SAM-binding methyltransferase superfamily. MenG/UbiE family.</text>
</comment>
<dbReference type="PATRIC" id="fig|1813736.3.peg.4680"/>
<dbReference type="PROSITE" id="PS01184">
    <property type="entry name" value="UBIE_2"/>
    <property type="match status" value="1"/>
</dbReference>
<keyword evidence="2 5" id="KW-0489">Methyltransferase</keyword>
<reference evidence="6 7" key="1">
    <citation type="journal article" date="2016" name="Genome Announc.">
        <title>First Complete Genome Sequence of a Subdivision 6 Acidobacterium Strain.</title>
        <authorList>
            <person name="Huang S."/>
            <person name="Vieira S."/>
            <person name="Bunk B."/>
            <person name="Riedel T."/>
            <person name="Sproer C."/>
            <person name="Overmann J."/>
        </authorList>
    </citation>
    <scope>NUCLEOTIDE SEQUENCE [LARGE SCALE GENOMIC DNA]</scope>
    <source>
        <strain evidence="7">DSM 100886 HEG_-6_39</strain>
    </source>
</reference>
<dbReference type="AlphaFoldDB" id="A0A143PTP5"/>
<dbReference type="InterPro" id="IPR004033">
    <property type="entry name" value="UbiE/COQ5_MeTrFase"/>
</dbReference>
<dbReference type="STRING" id="1855912.LuPra_04436"/>
<dbReference type="InterPro" id="IPR023576">
    <property type="entry name" value="UbiE/COQ5_MeTrFase_CS"/>
</dbReference>
<dbReference type="RefSeq" id="WP_110172761.1">
    <property type="nucleotide sequence ID" value="NZ_CP015136.1"/>
</dbReference>
<evidence type="ECO:0000256" key="2">
    <source>
        <dbReference type="ARBA" id="ARBA00022603"/>
    </source>
</evidence>
<dbReference type="EMBL" id="CP015136">
    <property type="protein sequence ID" value="AMY11189.1"/>
    <property type="molecule type" value="Genomic_DNA"/>
</dbReference>
<proteinExistence type="inferred from homology"/>
<dbReference type="InterPro" id="IPR029063">
    <property type="entry name" value="SAM-dependent_MTases_sf"/>
</dbReference>
<keyword evidence="7" id="KW-1185">Reference proteome</keyword>
<dbReference type="PROSITE" id="PS01183">
    <property type="entry name" value="UBIE_1"/>
    <property type="match status" value="1"/>
</dbReference>
<evidence type="ECO:0000256" key="4">
    <source>
        <dbReference type="ARBA" id="ARBA00022691"/>
    </source>
</evidence>
<dbReference type="Proteomes" id="UP000076079">
    <property type="component" value="Chromosome"/>
</dbReference>
<dbReference type="PANTHER" id="PTHR43591">
    <property type="entry name" value="METHYLTRANSFERASE"/>
    <property type="match status" value="1"/>
</dbReference>
<keyword evidence="3 5" id="KW-0808">Transferase</keyword>
<dbReference type="Pfam" id="PF01209">
    <property type="entry name" value="Ubie_methyltran"/>
    <property type="match status" value="1"/>
</dbReference>
<feature type="binding site" evidence="5">
    <location>
        <position position="74"/>
    </location>
    <ligand>
        <name>S-adenosyl-L-methionine</name>
        <dbReference type="ChEBI" id="CHEBI:59789"/>
    </ligand>
</feature>
<keyword evidence="4 5" id="KW-0949">S-adenosyl-L-methionine</keyword>
<keyword evidence="1 5" id="KW-0474">Menaquinone biosynthesis</keyword>
<dbReference type="HAMAP" id="MF_01813">
    <property type="entry name" value="MenG_UbiE_methyltr"/>
    <property type="match status" value="1"/>
</dbReference>
<feature type="binding site" evidence="5">
    <location>
        <position position="94"/>
    </location>
    <ligand>
        <name>S-adenosyl-L-methionine</name>
        <dbReference type="ChEBI" id="CHEBI:59789"/>
    </ligand>
</feature>
<dbReference type="OrthoDB" id="9808140at2"/>
<feature type="binding site" evidence="5">
    <location>
        <begin position="122"/>
        <end position="123"/>
    </location>
    <ligand>
        <name>S-adenosyl-L-methionine</name>
        <dbReference type="ChEBI" id="CHEBI:59789"/>
    </ligand>
</feature>
<evidence type="ECO:0000256" key="3">
    <source>
        <dbReference type="ARBA" id="ARBA00022679"/>
    </source>
</evidence>
<dbReference type="Gene3D" id="3.40.50.150">
    <property type="entry name" value="Vaccinia Virus protein VP39"/>
    <property type="match status" value="1"/>
</dbReference>
<dbReference type="GO" id="GO:0009234">
    <property type="term" value="P:menaquinone biosynthetic process"/>
    <property type="evidence" value="ECO:0007669"/>
    <property type="project" value="UniProtKB-UniRule"/>
</dbReference>
<accession>A0A143PTP5</accession>
<evidence type="ECO:0000256" key="5">
    <source>
        <dbReference type="HAMAP-Rule" id="MF_01813"/>
    </source>
</evidence>
<dbReference type="CDD" id="cd02440">
    <property type="entry name" value="AdoMet_MTases"/>
    <property type="match status" value="1"/>
</dbReference>
<reference evidence="7" key="2">
    <citation type="submission" date="2016-04" db="EMBL/GenBank/DDBJ databases">
        <title>First Complete Genome Sequence of a Subdivision 6 Acidobacterium.</title>
        <authorList>
            <person name="Huang S."/>
            <person name="Vieira S."/>
            <person name="Bunk B."/>
            <person name="Riedel T."/>
            <person name="Sproeer C."/>
            <person name="Overmann J."/>
        </authorList>
    </citation>
    <scope>NUCLEOTIDE SEQUENCE [LARGE SCALE GENOMIC DNA]</scope>
    <source>
        <strain evidence="7">DSM 100886 HEG_-6_39</strain>
    </source>
</reference>
<dbReference type="EC" id="2.1.1.163" evidence="5"/>
<dbReference type="UniPathway" id="UPA00079">
    <property type="reaction ID" value="UER00169"/>
</dbReference>
<protein>
    <recommendedName>
        <fullName evidence="5">Demethylmenaquinone methyltransferase</fullName>
        <ecNumber evidence="5">2.1.1.163</ecNumber>
    </recommendedName>
</protein>